<feature type="transmembrane region" description="Helical" evidence="7">
    <location>
        <begin position="279"/>
        <end position="303"/>
    </location>
</feature>
<dbReference type="AlphaFoldDB" id="A0A7G8BI69"/>
<protein>
    <submittedName>
        <fullName evidence="9">Sugar transferase</fullName>
    </submittedName>
</protein>
<dbReference type="Pfam" id="PF02397">
    <property type="entry name" value="Bac_transf"/>
    <property type="match status" value="1"/>
</dbReference>
<name>A0A7G8BI69_9BACT</name>
<gene>
    <name evidence="9" type="ORF">H7849_25175</name>
</gene>
<dbReference type="Pfam" id="PF13727">
    <property type="entry name" value="CoA_binding_3"/>
    <property type="match status" value="1"/>
</dbReference>
<evidence type="ECO:0000256" key="7">
    <source>
        <dbReference type="SAM" id="Phobius"/>
    </source>
</evidence>
<reference evidence="9 10" key="1">
    <citation type="submission" date="2020-08" db="EMBL/GenBank/DDBJ databases">
        <title>Edaphobacter telluris sp. nov. and Acidobacterium dinghuensis sp. nov., two acidobacteria isolated from forest soil.</title>
        <authorList>
            <person name="Fu J."/>
            <person name="Qiu L."/>
        </authorList>
    </citation>
    <scope>NUCLEOTIDE SEQUENCE [LARGE SCALE GENOMIC DNA]</scope>
    <source>
        <strain evidence="9">4Y35</strain>
    </source>
</reference>
<evidence type="ECO:0000256" key="5">
    <source>
        <dbReference type="ARBA" id="ARBA00022989"/>
    </source>
</evidence>
<dbReference type="RefSeq" id="WP_186743194.1">
    <property type="nucleotide sequence ID" value="NZ_CP060394.1"/>
</dbReference>
<dbReference type="GO" id="GO:0016780">
    <property type="term" value="F:phosphotransferase activity, for other substituted phosphate groups"/>
    <property type="evidence" value="ECO:0007669"/>
    <property type="project" value="TreeGrafter"/>
</dbReference>
<feature type="transmembrane region" description="Helical" evidence="7">
    <location>
        <begin position="9"/>
        <end position="29"/>
    </location>
</feature>
<feature type="transmembrane region" description="Helical" evidence="7">
    <location>
        <begin position="84"/>
        <end position="103"/>
    </location>
</feature>
<comment type="subcellular location">
    <subcellularLocation>
        <location evidence="1">Membrane</location>
        <topology evidence="1">Multi-pass membrane protein</topology>
    </subcellularLocation>
</comment>
<accession>A0A7G8BI69</accession>
<comment type="similarity">
    <text evidence="2">Belongs to the bacterial sugar transferase family.</text>
</comment>
<keyword evidence="4 7" id="KW-0812">Transmembrane</keyword>
<organism evidence="9 10">
    <name type="scientific">Alloacidobacterium dinghuense</name>
    <dbReference type="NCBI Taxonomy" id="2763107"/>
    <lineage>
        <taxon>Bacteria</taxon>
        <taxon>Pseudomonadati</taxon>
        <taxon>Acidobacteriota</taxon>
        <taxon>Terriglobia</taxon>
        <taxon>Terriglobales</taxon>
        <taxon>Acidobacteriaceae</taxon>
        <taxon>Alloacidobacterium</taxon>
    </lineage>
</organism>
<dbReference type="PANTHER" id="PTHR30576:SF10">
    <property type="entry name" value="SLL5057 PROTEIN"/>
    <property type="match status" value="1"/>
</dbReference>
<keyword evidence="5 7" id="KW-1133">Transmembrane helix</keyword>
<feature type="domain" description="Bacterial sugar transferase" evidence="8">
    <location>
        <begin position="277"/>
        <end position="466"/>
    </location>
</feature>
<dbReference type="KEGG" id="adin:H7849_25175"/>
<evidence type="ECO:0000313" key="10">
    <source>
        <dbReference type="Proteomes" id="UP000515312"/>
    </source>
</evidence>
<dbReference type="InterPro" id="IPR003362">
    <property type="entry name" value="Bact_transf"/>
</dbReference>
<feature type="transmembrane region" description="Helical" evidence="7">
    <location>
        <begin position="49"/>
        <end position="72"/>
    </location>
</feature>
<keyword evidence="10" id="KW-1185">Reference proteome</keyword>
<keyword evidence="3 9" id="KW-0808">Transferase</keyword>
<dbReference type="Gene3D" id="3.40.50.720">
    <property type="entry name" value="NAD(P)-binding Rossmann-like Domain"/>
    <property type="match status" value="1"/>
</dbReference>
<dbReference type="GO" id="GO:0016020">
    <property type="term" value="C:membrane"/>
    <property type="evidence" value="ECO:0007669"/>
    <property type="project" value="UniProtKB-SubCell"/>
</dbReference>
<keyword evidence="6 7" id="KW-0472">Membrane</keyword>
<evidence type="ECO:0000256" key="6">
    <source>
        <dbReference type="ARBA" id="ARBA00023136"/>
    </source>
</evidence>
<evidence type="ECO:0000313" key="9">
    <source>
        <dbReference type="EMBL" id="QNI32239.1"/>
    </source>
</evidence>
<sequence>MRQQKPRTLTVAVDGLISLMLAVFAVVWANQLYMASGTLEDFLEMRVTLLNAIFAIVFVVLSTKCSSALGMYRGDFTDWLRAGFKAVTSCGIMTTFVAVYLLLRKSPSPIAIILLEFFISICVYQLVRLAITNRGLRSTQREFEQVLILGSGRRAIKAWKELRVRYHGSKRLIGFVDDRDPHLLPAELEASYVCDIDRLSEFLLHHVVDELIIAVPMRSCYDLAQRAVSIAEAVGVRVLTLNDTYGLSFSKTLRARAPLFTELIPKDERLITAESVKRAFDVVAAGIGLILVLPIFAAIAIAIKLTGPGPIFFVQKRYGYRRRLFPMWKFRSMVSNAPDLMASLESQNEANGPIFKIKNDPRITPLGKFLRSTSLDELPQLWNVLVGDMSLVGPRPMSIRDVSRFTEAQLMRRFSVRPGITGIWQVSGRSSLNFEQWITLDFAYLDEWSLALDLKILARTVPAVLKRSGSA</sequence>
<evidence type="ECO:0000256" key="3">
    <source>
        <dbReference type="ARBA" id="ARBA00022679"/>
    </source>
</evidence>
<evidence type="ECO:0000256" key="2">
    <source>
        <dbReference type="ARBA" id="ARBA00006464"/>
    </source>
</evidence>
<dbReference type="NCBIfam" id="TIGR03025">
    <property type="entry name" value="EPS_sugtrans"/>
    <property type="match status" value="1"/>
</dbReference>
<proteinExistence type="inferred from homology"/>
<dbReference type="PANTHER" id="PTHR30576">
    <property type="entry name" value="COLANIC BIOSYNTHESIS UDP-GLUCOSE LIPID CARRIER TRANSFERASE"/>
    <property type="match status" value="1"/>
</dbReference>
<dbReference type="InterPro" id="IPR017475">
    <property type="entry name" value="EPS_sugar_tfrase"/>
</dbReference>
<dbReference type="EMBL" id="CP060394">
    <property type="protein sequence ID" value="QNI32239.1"/>
    <property type="molecule type" value="Genomic_DNA"/>
</dbReference>
<dbReference type="Proteomes" id="UP000515312">
    <property type="component" value="Chromosome"/>
</dbReference>
<feature type="transmembrane region" description="Helical" evidence="7">
    <location>
        <begin position="109"/>
        <end position="131"/>
    </location>
</feature>
<evidence type="ECO:0000259" key="8">
    <source>
        <dbReference type="Pfam" id="PF02397"/>
    </source>
</evidence>
<evidence type="ECO:0000256" key="4">
    <source>
        <dbReference type="ARBA" id="ARBA00022692"/>
    </source>
</evidence>
<evidence type="ECO:0000256" key="1">
    <source>
        <dbReference type="ARBA" id="ARBA00004141"/>
    </source>
</evidence>